<protein>
    <recommendedName>
        <fullName evidence="5">Tyr recombinase domain-containing protein</fullName>
    </recommendedName>
</protein>
<dbReference type="SUPFAM" id="SSF56349">
    <property type="entry name" value="DNA breaking-rejoining enzymes"/>
    <property type="match status" value="1"/>
</dbReference>
<feature type="compositionally biased region" description="Basic and acidic residues" evidence="2">
    <location>
        <begin position="161"/>
        <end position="170"/>
    </location>
</feature>
<evidence type="ECO:0000313" key="4">
    <source>
        <dbReference type="Proteomes" id="UP000320179"/>
    </source>
</evidence>
<evidence type="ECO:0000313" key="3">
    <source>
        <dbReference type="EMBL" id="QDE68580.1"/>
    </source>
</evidence>
<organism evidence="3 4">
    <name type="scientific">Myxococcus xanthus</name>
    <dbReference type="NCBI Taxonomy" id="34"/>
    <lineage>
        <taxon>Bacteria</taxon>
        <taxon>Pseudomonadati</taxon>
        <taxon>Myxococcota</taxon>
        <taxon>Myxococcia</taxon>
        <taxon>Myxococcales</taxon>
        <taxon>Cystobacterineae</taxon>
        <taxon>Myxococcaceae</taxon>
        <taxon>Myxococcus</taxon>
    </lineage>
</organism>
<dbReference type="Gene3D" id="1.10.443.10">
    <property type="entry name" value="Intergrase catalytic core"/>
    <property type="match status" value="1"/>
</dbReference>
<dbReference type="EMBL" id="CP017174">
    <property type="protein sequence ID" value="QDE68580.1"/>
    <property type="molecule type" value="Genomic_DNA"/>
</dbReference>
<sequence>MSSKQRWPGGYFHKQQDGQPLFIIDRRVRGQRFHVSTRCHNLRLAMKQLERFEADPLGVAVGVPAFTFGVMRHSVTTWSVEQGAAPPLVPEFLNHKDKRTTQRFYTDVSVLTVQVSITRSTRQPGREYSVSIPWVYSPCWPSAASTHSSEGNHTKCGRATEAGDAHHPSPEYEGEFPQGTCATTFHRCLRTSLADWPGLICTQSGRGI</sequence>
<keyword evidence="1" id="KW-0233">DNA recombination</keyword>
<dbReference type="AlphaFoldDB" id="A0AAE6G0Q6"/>
<dbReference type="GO" id="GO:0006310">
    <property type="term" value="P:DNA recombination"/>
    <property type="evidence" value="ECO:0007669"/>
    <property type="project" value="UniProtKB-KW"/>
</dbReference>
<reference evidence="3 4" key="1">
    <citation type="journal article" date="2019" name="Science">
        <title>Social genes are selection hotspots in kin groups of a soil microbe.</title>
        <authorList>
            <person name="Wielgoss S."/>
            <person name="Wolfensberger R."/>
            <person name="Sun L."/>
            <person name="Fiegna F."/>
            <person name="Velicer G.J."/>
        </authorList>
    </citation>
    <scope>NUCLEOTIDE SEQUENCE [LARGE SCALE GENOMIC DNA]</scope>
    <source>
        <strain evidence="3 4">MC3.5.9c15</strain>
    </source>
</reference>
<dbReference type="Proteomes" id="UP000320179">
    <property type="component" value="Chromosome"/>
</dbReference>
<name>A0AAE6G0Q6_MYXXA</name>
<proteinExistence type="predicted"/>
<dbReference type="GO" id="GO:0015074">
    <property type="term" value="P:DNA integration"/>
    <property type="evidence" value="ECO:0007669"/>
    <property type="project" value="InterPro"/>
</dbReference>
<evidence type="ECO:0000256" key="1">
    <source>
        <dbReference type="ARBA" id="ARBA00023172"/>
    </source>
</evidence>
<evidence type="ECO:0008006" key="5">
    <source>
        <dbReference type="Google" id="ProtNLM"/>
    </source>
</evidence>
<evidence type="ECO:0000256" key="2">
    <source>
        <dbReference type="SAM" id="MobiDB-lite"/>
    </source>
</evidence>
<dbReference type="InterPro" id="IPR013762">
    <property type="entry name" value="Integrase-like_cat_sf"/>
</dbReference>
<accession>A0AAE6G0Q6</accession>
<feature type="region of interest" description="Disordered" evidence="2">
    <location>
        <begin position="147"/>
        <end position="175"/>
    </location>
</feature>
<dbReference type="InterPro" id="IPR011010">
    <property type="entry name" value="DNA_brk_join_enz"/>
</dbReference>
<dbReference type="GO" id="GO:0003677">
    <property type="term" value="F:DNA binding"/>
    <property type="evidence" value="ECO:0007669"/>
    <property type="project" value="InterPro"/>
</dbReference>
<gene>
    <name evidence="3" type="ORF">BHS09_17190</name>
</gene>